<reference evidence="2" key="1">
    <citation type="journal article" date="2022" name="Mol. Ecol. Resour.">
        <title>The genomes of chicory, endive, great burdock and yacon provide insights into Asteraceae palaeo-polyploidization history and plant inulin production.</title>
        <authorList>
            <person name="Fan W."/>
            <person name="Wang S."/>
            <person name="Wang H."/>
            <person name="Wang A."/>
            <person name="Jiang F."/>
            <person name="Liu H."/>
            <person name="Zhao H."/>
            <person name="Xu D."/>
            <person name="Zhang Y."/>
        </authorList>
    </citation>
    <scope>NUCLEOTIDE SEQUENCE [LARGE SCALE GENOMIC DNA]</scope>
    <source>
        <strain evidence="2">cv. Niubang</strain>
    </source>
</reference>
<name>A0ACB8ZI07_ARCLA</name>
<protein>
    <submittedName>
        <fullName evidence="1">Uncharacterized protein</fullName>
    </submittedName>
</protein>
<reference evidence="1 2" key="2">
    <citation type="journal article" date="2022" name="Mol. Ecol. Resour.">
        <title>The genomes of chicory, endive, great burdock and yacon provide insights into Asteraceae paleo-polyploidization history and plant inulin production.</title>
        <authorList>
            <person name="Fan W."/>
            <person name="Wang S."/>
            <person name="Wang H."/>
            <person name="Wang A."/>
            <person name="Jiang F."/>
            <person name="Liu H."/>
            <person name="Zhao H."/>
            <person name="Xu D."/>
            <person name="Zhang Y."/>
        </authorList>
    </citation>
    <scope>NUCLEOTIDE SEQUENCE [LARGE SCALE GENOMIC DNA]</scope>
    <source>
        <strain evidence="2">cv. Niubang</strain>
    </source>
</reference>
<sequence>MEAQVVPPPCFDDEASPLIDVKPLSVMKAVMQDKGKGVCLEDEGALKKCKKLDESYHEFTVNEPGKVAIIPTRRSIRLGDHLRSPYVRRVVDMKVSAEEKRIHEWTHTNLGGIFDTVVLLDNGAKMIQRDLETLARNERVSPTVVDMWVELLNNDEKYWNRDSISRCFFMTIVMV</sequence>
<keyword evidence="2" id="KW-1185">Reference proteome</keyword>
<dbReference type="Proteomes" id="UP001055879">
    <property type="component" value="Linkage Group LG10"/>
</dbReference>
<accession>A0ACB8ZI07</accession>
<dbReference type="EMBL" id="CM042056">
    <property type="protein sequence ID" value="KAI3697642.1"/>
    <property type="molecule type" value="Genomic_DNA"/>
</dbReference>
<evidence type="ECO:0000313" key="2">
    <source>
        <dbReference type="Proteomes" id="UP001055879"/>
    </source>
</evidence>
<organism evidence="1 2">
    <name type="scientific">Arctium lappa</name>
    <name type="common">Greater burdock</name>
    <name type="synonym">Lappa major</name>
    <dbReference type="NCBI Taxonomy" id="4217"/>
    <lineage>
        <taxon>Eukaryota</taxon>
        <taxon>Viridiplantae</taxon>
        <taxon>Streptophyta</taxon>
        <taxon>Embryophyta</taxon>
        <taxon>Tracheophyta</taxon>
        <taxon>Spermatophyta</taxon>
        <taxon>Magnoliopsida</taxon>
        <taxon>eudicotyledons</taxon>
        <taxon>Gunneridae</taxon>
        <taxon>Pentapetalae</taxon>
        <taxon>asterids</taxon>
        <taxon>campanulids</taxon>
        <taxon>Asterales</taxon>
        <taxon>Asteraceae</taxon>
        <taxon>Carduoideae</taxon>
        <taxon>Cardueae</taxon>
        <taxon>Arctiinae</taxon>
        <taxon>Arctium</taxon>
    </lineage>
</organism>
<evidence type="ECO:0000313" key="1">
    <source>
        <dbReference type="EMBL" id="KAI3697642.1"/>
    </source>
</evidence>
<comment type="caution">
    <text evidence="1">The sequence shown here is derived from an EMBL/GenBank/DDBJ whole genome shotgun (WGS) entry which is preliminary data.</text>
</comment>
<gene>
    <name evidence="1" type="ORF">L6452_30737</name>
</gene>
<proteinExistence type="predicted"/>